<dbReference type="InterPro" id="IPR006656">
    <property type="entry name" value="Mopterin_OxRdtase"/>
</dbReference>
<evidence type="ECO:0000256" key="3">
    <source>
        <dbReference type="ARBA" id="ARBA00010312"/>
    </source>
</evidence>
<feature type="domain" description="Molybdopterin oxidoreductase" evidence="8">
    <location>
        <begin position="15"/>
        <end position="419"/>
    </location>
</feature>
<keyword evidence="6" id="KW-0560">Oxidoreductase</keyword>
<evidence type="ECO:0000256" key="7">
    <source>
        <dbReference type="SAM" id="MobiDB-lite"/>
    </source>
</evidence>
<comment type="cofactor">
    <cofactor evidence="1">
        <name>[4Fe-4S] cluster</name>
        <dbReference type="ChEBI" id="CHEBI:49883"/>
    </cofactor>
</comment>
<keyword evidence="4" id="KW-0411">Iron-sulfur</keyword>
<dbReference type="SUPFAM" id="SSF53706">
    <property type="entry name" value="Formate dehydrogenase/DMSO reductase, domains 1-3"/>
    <property type="match status" value="1"/>
</dbReference>
<evidence type="ECO:0000313" key="10">
    <source>
        <dbReference type="EMBL" id="MTE22083.1"/>
    </source>
</evidence>
<dbReference type="CDD" id="cd02792">
    <property type="entry name" value="MopB_CT_Formate-Dh-Na-like"/>
    <property type="match status" value="1"/>
</dbReference>
<dbReference type="GO" id="GO:0009061">
    <property type="term" value="P:anaerobic respiration"/>
    <property type="evidence" value="ECO:0007669"/>
    <property type="project" value="TreeGrafter"/>
</dbReference>
<evidence type="ECO:0000256" key="2">
    <source>
        <dbReference type="ARBA" id="ARBA00004196"/>
    </source>
</evidence>
<dbReference type="AlphaFoldDB" id="A0A6G2BJ44"/>
<dbReference type="PANTHER" id="PTHR43598">
    <property type="entry name" value="TUNGSTEN-CONTAINING FORMYLMETHANOFURAN DEHYDROGENASE 2 SUBUNIT B"/>
    <property type="match status" value="1"/>
</dbReference>
<keyword evidence="5" id="KW-0479">Metal-binding</keyword>
<keyword evidence="4" id="KW-0004">4Fe-4S</keyword>
<dbReference type="GO" id="GO:0051539">
    <property type="term" value="F:4 iron, 4 sulfur cluster binding"/>
    <property type="evidence" value="ECO:0007669"/>
    <property type="project" value="UniProtKB-KW"/>
</dbReference>
<dbReference type="Pfam" id="PF01568">
    <property type="entry name" value="Molydop_binding"/>
    <property type="match status" value="1"/>
</dbReference>
<dbReference type="GO" id="GO:0030313">
    <property type="term" value="C:cell envelope"/>
    <property type="evidence" value="ECO:0007669"/>
    <property type="project" value="UniProtKB-SubCell"/>
</dbReference>
<dbReference type="InterPro" id="IPR009010">
    <property type="entry name" value="Asp_de-COase-like_dom_sf"/>
</dbReference>
<keyword evidence="11" id="KW-1185">Reference proteome</keyword>
<feature type="domain" description="Molybdopterin oxidoreductase" evidence="8">
    <location>
        <begin position="449"/>
        <end position="490"/>
    </location>
</feature>
<evidence type="ECO:0000256" key="4">
    <source>
        <dbReference type="ARBA" id="ARBA00022485"/>
    </source>
</evidence>
<dbReference type="PANTHER" id="PTHR43598:SF1">
    <property type="entry name" value="FORMATE DEHYDROGENASE-O MAJOR SUBUNIT"/>
    <property type="match status" value="1"/>
</dbReference>
<evidence type="ECO:0000259" key="8">
    <source>
        <dbReference type="Pfam" id="PF00384"/>
    </source>
</evidence>
<dbReference type="Pfam" id="PF00384">
    <property type="entry name" value="Molybdopterin"/>
    <property type="match status" value="2"/>
</dbReference>
<dbReference type="InterPro" id="IPR006657">
    <property type="entry name" value="MoPterin_dinucl-bd_dom"/>
</dbReference>
<dbReference type="NCBIfam" id="NF041513">
    <property type="entry name" value="formate_DH_Act"/>
    <property type="match status" value="1"/>
</dbReference>
<dbReference type="GO" id="GO:0016491">
    <property type="term" value="F:oxidoreductase activity"/>
    <property type="evidence" value="ECO:0007669"/>
    <property type="project" value="UniProtKB-KW"/>
</dbReference>
<proteinExistence type="inferred from homology"/>
<accession>A0A6G2BJ44</accession>
<dbReference type="Gene3D" id="3.40.228.10">
    <property type="entry name" value="Dimethylsulfoxide Reductase, domain 2"/>
    <property type="match status" value="2"/>
</dbReference>
<dbReference type="EMBL" id="WIXO01000001">
    <property type="protein sequence ID" value="MTE22083.1"/>
    <property type="molecule type" value="Genomic_DNA"/>
</dbReference>
<dbReference type="Gene3D" id="2.40.40.20">
    <property type="match status" value="1"/>
</dbReference>
<dbReference type="Proteomes" id="UP000473014">
    <property type="component" value="Unassembled WGS sequence"/>
</dbReference>
<evidence type="ECO:0000313" key="11">
    <source>
        <dbReference type="Proteomes" id="UP000473014"/>
    </source>
</evidence>
<name>A0A6G2BJ44_9ACTN</name>
<dbReference type="SUPFAM" id="SSF50692">
    <property type="entry name" value="ADC-like"/>
    <property type="match status" value="1"/>
</dbReference>
<sequence>MGTSFGRGGASTFQQDLQNSDCIVIQGSNMAECHPVGFQWVMEAKARGAKVIHVDPRFTRTSAMSDVHVPLRAGSDIAFLGGIVNHVLSKEKYFRDYLLAYTNAPMILREDFQDTEDLDGLFSGLDPDERVYDATTWQYEGMATQAASGHREEHYPKVTEGRSEISHEARGESHGSGGAALGEGVPHRDETLSHPRCVFQVLKRHFSRYTPEMVERTCGVPRDLFEKVCELVTENSGRDRTTAIAYAVGWTQHTTGVQNIRAAAILQTLLGNMGRPGGGILALRGHASIQGSSDIPTLFNLLPGYIPMPHSHTGEDLDTFVEAEAAEKGYWGHMRDYLVSLLKAYWGPAATEDNDFCFDYLPRLTGSHSTYDTVQLQLDGVCKGYFLMGENPAVGSANARLQRLAMANLDWLVVRDFSLIESATWWKDGPEIETGELRTEDIATEVFFLPAASHSEKDGSFTNTQRMVQWHYQAVEPEGDARSDLWFMYHLGRVIREKLAGSTDEADRPVLDLTWDYPVKGDIAEPEAEAVLAEINGFDAEGRPLSSYTQLKDDGSTACGCWIYCGVYADGVNQAARRKPGKEQNWVAPEWAWAWPANRRILYNRASADPEGRPWSERKALVWWDAERGEWTGHDVPDFPATRPPDHVPPEGAKGSDALSGTDAFIMQADGKAWLYVPTGLLDGPLPTHYEPQESPFSNPLHRQRRNPAREFLVRHPYNRYHPSGPEPGSEVFPYVATTYRLTEHHTAGGMSRWQPYLSELQPEFFCEVSPELAAERGLTHMGWATLVSARTAIEARVMVTDRMAPIRVQGRTLHQIGLPYHWGPNGYTRGDAANELIHLAVDPNVRIQETKTLTCDIRPGRRPRGPALLDLVREYRTRAGITEETGTEM</sequence>
<dbReference type="GO" id="GO:0030151">
    <property type="term" value="F:molybdenum ion binding"/>
    <property type="evidence" value="ECO:0007669"/>
    <property type="project" value="TreeGrafter"/>
</dbReference>
<dbReference type="OrthoDB" id="9759518at2"/>
<feature type="region of interest" description="Disordered" evidence="7">
    <location>
        <begin position="639"/>
        <end position="658"/>
    </location>
</feature>
<gene>
    <name evidence="10" type="ORF">F0L17_23835</name>
</gene>
<reference evidence="10 11" key="1">
    <citation type="submission" date="2019-11" db="EMBL/GenBank/DDBJ databases">
        <authorList>
            <person name="Yuan L."/>
        </authorList>
    </citation>
    <scope>NUCLEOTIDE SEQUENCE [LARGE SCALE GENOMIC DNA]</scope>
    <source>
        <strain evidence="10 11">TRM43335</strain>
    </source>
</reference>
<keyword evidence="4" id="KW-0408">Iron</keyword>
<evidence type="ECO:0000259" key="9">
    <source>
        <dbReference type="Pfam" id="PF01568"/>
    </source>
</evidence>
<dbReference type="Gene3D" id="3.40.50.740">
    <property type="match status" value="1"/>
</dbReference>
<evidence type="ECO:0000256" key="1">
    <source>
        <dbReference type="ARBA" id="ARBA00001966"/>
    </source>
</evidence>
<protein>
    <submittedName>
        <fullName evidence="10">Molybdopterin-dependent oxidoreductase</fullName>
    </submittedName>
</protein>
<evidence type="ECO:0000256" key="5">
    <source>
        <dbReference type="ARBA" id="ARBA00022723"/>
    </source>
</evidence>
<organism evidence="10 11">
    <name type="scientific">Streptomyces taklimakanensis</name>
    <dbReference type="NCBI Taxonomy" id="2569853"/>
    <lineage>
        <taxon>Bacteria</taxon>
        <taxon>Bacillati</taxon>
        <taxon>Actinomycetota</taxon>
        <taxon>Actinomycetes</taxon>
        <taxon>Kitasatosporales</taxon>
        <taxon>Streptomycetaceae</taxon>
        <taxon>Streptomyces</taxon>
    </lineage>
</organism>
<dbReference type="GO" id="GO:0043546">
    <property type="term" value="F:molybdopterin cofactor binding"/>
    <property type="evidence" value="ECO:0007669"/>
    <property type="project" value="InterPro"/>
</dbReference>
<evidence type="ECO:0000256" key="6">
    <source>
        <dbReference type="ARBA" id="ARBA00023002"/>
    </source>
</evidence>
<comment type="caution">
    <text evidence="10">The sequence shown here is derived from an EMBL/GenBank/DDBJ whole genome shotgun (WGS) entry which is preliminary data.</text>
</comment>
<feature type="domain" description="Molybdopterin dinucleotide-binding" evidence="9">
    <location>
        <begin position="737"/>
        <end position="853"/>
    </location>
</feature>
<comment type="subcellular location">
    <subcellularLocation>
        <location evidence="2">Cell envelope</location>
    </subcellularLocation>
</comment>
<dbReference type="GO" id="GO:0009055">
    <property type="term" value="F:electron transfer activity"/>
    <property type="evidence" value="ECO:0007669"/>
    <property type="project" value="TreeGrafter"/>
</dbReference>
<dbReference type="InterPro" id="IPR048158">
    <property type="entry name" value="Formate_DH_Act"/>
</dbReference>
<comment type="similarity">
    <text evidence="3">Belongs to the prokaryotic molybdopterin-containing oxidoreductase family.</text>
</comment>